<sequence>MCDSSFYYLKIIIRKNYNILRNNKIDINQMIFNIIY</sequence>
<evidence type="ECO:0000313" key="2">
    <source>
        <dbReference type="Proteomes" id="UP000184035"/>
    </source>
</evidence>
<accession>A0A1M4YU45</accession>
<dbReference type="Proteomes" id="UP000184035">
    <property type="component" value="Unassembled WGS sequence"/>
</dbReference>
<name>A0A1M4YU45_9CLOT</name>
<organism evidence="1 2">
    <name type="scientific">Clostridium fallax</name>
    <dbReference type="NCBI Taxonomy" id="1533"/>
    <lineage>
        <taxon>Bacteria</taxon>
        <taxon>Bacillati</taxon>
        <taxon>Bacillota</taxon>
        <taxon>Clostridia</taxon>
        <taxon>Eubacteriales</taxon>
        <taxon>Clostridiaceae</taxon>
        <taxon>Clostridium</taxon>
    </lineage>
</organism>
<evidence type="ECO:0000313" key="1">
    <source>
        <dbReference type="EMBL" id="SHF09364.1"/>
    </source>
</evidence>
<dbReference type="AlphaFoldDB" id="A0A1M4YU45"/>
<gene>
    <name evidence="1" type="ORF">SAMN05443638_13215</name>
</gene>
<protein>
    <submittedName>
        <fullName evidence="1">Uncharacterized protein</fullName>
    </submittedName>
</protein>
<dbReference type="EMBL" id="FQVM01000032">
    <property type="protein sequence ID" value="SHF09364.1"/>
    <property type="molecule type" value="Genomic_DNA"/>
</dbReference>
<proteinExistence type="predicted"/>
<keyword evidence="2" id="KW-1185">Reference proteome</keyword>
<reference evidence="1 2" key="1">
    <citation type="submission" date="2016-11" db="EMBL/GenBank/DDBJ databases">
        <authorList>
            <person name="Jaros S."/>
            <person name="Januszkiewicz K."/>
            <person name="Wedrychowicz H."/>
        </authorList>
    </citation>
    <scope>NUCLEOTIDE SEQUENCE [LARGE SCALE GENOMIC DNA]</scope>
    <source>
        <strain evidence="1 2">DSM 2631</strain>
    </source>
</reference>
<dbReference type="STRING" id="1533.SAMN05443638_13215"/>